<comment type="caution">
    <text evidence="2">The sequence shown here is derived from an EMBL/GenBank/DDBJ whole genome shotgun (WGS) entry which is preliminary data.</text>
</comment>
<gene>
    <name evidence="2" type="ORF">FHS37_001615</name>
</gene>
<evidence type="ECO:0000313" key="2">
    <source>
        <dbReference type="EMBL" id="MBB4897588.1"/>
    </source>
</evidence>
<dbReference type="EMBL" id="JACHJI010000002">
    <property type="protein sequence ID" value="MBB4897588.1"/>
    <property type="molecule type" value="Genomic_DNA"/>
</dbReference>
<keyword evidence="3" id="KW-1185">Reference proteome</keyword>
<feature type="transmembrane region" description="Helical" evidence="1">
    <location>
        <begin position="71"/>
        <end position="90"/>
    </location>
</feature>
<organism evidence="2 3">
    <name type="scientific">Streptomyces griseomycini</name>
    <dbReference type="NCBI Taxonomy" id="66895"/>
    <lineage>
        <taxon>Bacteria</taxon>
        <taxon>Bacillati</taxon>
        <taxon>Actinomycetota</taxon>
        <taxon>Actinomycetes</taxon>
        <taxon>Kitasatosporales</taxon>
        <taxon>Streptomycetaceae</taxon>
        <taxon>Streptomyces</taxon>
    </lineage>
</organism>
<keyword evidence="1" id="KW-0812">Transmembrane</keyword>
<dbReference type="AlphaFoldDB" id="A0A7W7PQG1"/>
<protein>
    <recommendedName>
        <fullName evidence="4">YcxB-like protein domain-containing protein</fullName>
    </recommendedName>
</protein>
<evidence type="ECO:0000313" key="3">
    <source>
        <dbReference type="Proteomes" id="UP000579523"/>
    </source>
</evidence>
<evidence type="ECO:0000256" key="1">
    <source>
        <dbReference type="SAM" id="Phobius"/>
    </source>
</evidence>
<dbReference type="Proteomes" id="UP000579523">
    <property type="component" value="Unassembled WGS sequence"/>
</dbReference>
<keyword evidence="1" id="KW-0472">Membrane</keyword>
<name>A0A7W7PQG1_9ACTN</name>
<reference evidence="2 3" key="1">
    <citation type="submission" date="2020-08" db="EMBL/GenBank/DDBJ databases">
        <title>Genomic Encyclopedia of Type Strains, Phase III (KMG-III): the genomes of soil and plant-associated and newly described type strains.</title>
        <authorList>
            <person name="Whitman W."/>
        </authorList>
    </citation>
    <scope>NUCLEOTIDE SEQUENCE [LARGE SCALE GENOMIC DNA]</scope>
    <source>
        <strain evidence="2 3">CECT 3273</strain>
    </source>
</reference>
<proteinExistence type="predicted"/>
<keyword evidence="1" id="KW-1133">Transmembrane helix</keyword>
<accession>A0A7W7PQG1</accession>
<dbReference type="RefSeq" id="WP_184818481.1">
    <property type="nucleotide sequence ID" value="NZ_BMTI01000002.1"/>
</dbReference>
<feature type="transmembrane region" description="Helical" evidence="1">
    <location>
        <begin position="43"/>
        <end position="59"/>
    </location>
</feature>
<evidence type="ECO:0008006" key="4">
    <source>
        <dbReference type="Google" id="ProtNLM"/>
    </source>
</evidence>
<sequence length="183" mass="19841">MTTAAEHVGERRVEVRHATTADEWLEALRGHAKVSPAMRRRQWSVIVVALVLAALSFRVTPEGGSLDPFGLGGAALVLLIALVLAPRAAARAQQRIHGARGERRITVDESGVCVETAHTLSRTGWPALSRYVETRRLFVLVGADEQAACLVCVPKRSTDGTDRSGPLRALLDAHLPTARESRR</sequence>